<accession>A0A6A6EEE0</accession>
<keyword evidence="2" id="KW-1185">Reference proteome</keyword>
<dbReference type="AlphaFoldDB" id="A0A6A6EEE0"/>
<dbReference type="InterPro" id="IPR036291">
    <property type="entry name" value="NAD(P)-bd_dom_sf"/>
</dbReference>
<evidence type="ECO:0008006" key="3">
    <source>
        <dbReference type="Google" id="ProtNLM"/>
    </source>
</evidence>
<protein>
    <recommendedName>
        <fullName evidence="3">NAD(P)-binding domain-containing protein</fullName>
    </recommendedName>
</protein>
<reference evidence="1" key="1">
    <citation type="journal article" date="2020" name="Stud. Mycol.">
        <title>101 Dothideomycetes genomes: a test case for predicting lifestyles and emergence of pathogens.</title>
        <authorList>
            <person name="Haridas S."/>
            <person name="Albert R."/>
            <person name="Binder M."/>
            <person name="Bloem J."/>
            <person name="Labutti K."/>
            <person name="Salamov A."/>
            <person name="Andreopoulos B."/>
            <person name="Baker S."/>
            <person name="Barry K."/>
            <person name="Bills G."/>
            <person name="Bluhm B."/>
            <person name="Cannon C."/>
            <person name="Castanera R."/>
            <person name="Culley D."/>
            <person name="Daum C."/>
            <person name="Ezra D."/>
            <person name="Gonzalez J."/>
            <person name="Henrissat B."/>
            <person name="Kuo A."/>
            <person name="Liang C."/>
            <person name="Lipzen A."/>
            <person name="Lutzoni F."/>
            <person name="Magnuson J."/>
            <person name="Mondo S."/>
            <person name="Nolan M."/>
            <person name="Ohm R."/>
            <person name="Pangilinan J."/>
            <person name="Park H.-J."/>
            <person name="Ramirez L."/>
            <person name="Alfaro M."/>
            <person name="Sun H."/>
            <person name="Tritt A."/>
            <person name="Yoshinaga Y."/>
            <person name="Zwiers L.-H."/>
            <person name="Turgeon B."/>
            <person name="Goodwin S."/>
            <person name="Spatafora J."/>
            <person name="Crous P."/>
            <person name="Grigoriev I."/>
        </authorList>
    </citation>
    <scope>NUCLEOTIDE SEQUENCE</scope>
    <source>
        <strain evidence="1">CBS 207.26</strain>
    </source>
</reference>
<dbReference type="SUPFAM" id="SSF51735">
    <property type="entry name" value="NAD(P)-binding Rossmann-fold domains"/>
    <property type="match status" value="1"/>
</dbReference>
<dbReference type="PANTHER" id="PTHR14097:SF9">
    <property type="entry name" value="EPIMERASE, PUTATIVE (AFU_ORTHOLOGUE AFUA_8G07320)-RELATED"/>
    <property type="match status" value="1"/>
</dbReference>
<dbReference type="Gene3D" id="3.40.50.720">
    <property type="entry name" value="NAD(P)-binding Rossmann-like Domain"/>
    <property type="match status" value="1"/>
</dbReference>
<proteinExistence type="predicted"/>
<dbReference type="Proteomes" id="UP000800200">
    <property type="component" value="Unassembled WGS sequence"/>
</dbReference>
<dbReference type="OrthoDB" id="3535423at2759"/>
<evidence type="ECO:0000313" key="1">
    <source>
        <dbReference type="EMBL" id="KAF2188978.1"/>
    </source>
</evidence>
<gene>
    <name evidence="1" type="ORF">K469DRAFT_659904</name>
</gene>
<name>A0A6A6EEE0_9PEZI</name>
<dbReference type="EMBL" id="ML994622">
    <property type="protein sequence ID" value="KAF2188978.1"/>
    <property type="molecule type" value="Genomic_DNA"/>
</dbReference>
<sequence length="236" mass="26286">MKVIVTGVTGFIGGEVMNQCILDSSITQIFTLSRNPLPERLASNPKVTSIIHKDFSKYPESLLEKLEGAEACLWMIGVAQPKGDPRPVDIGYTQSASEAFNWYLQPRIPGEGKFRFVHTSGILSEKDQDKSLWFNVAGRRSRGASETEILNFAQKHEKTYRGYVVRPGKVLAKGSWIAGPWMAVTKAWCIPVDWLALAMIDVVKSGGERSRIFENGELIERGKGIVNERRGSTRES</sequence>
<evidence type="ECO:0000313" key="2">
    <source>
        <dbReference type="Proteomes" id="UP000800200"/>
    </source>
</evidence>
<organism evidence="1 2">
    <name type="scientific">Zopfia rhizophila CBS 207.26</name>
    <dbReference type="NCBI Taxonomy" id="1314779"/>
    <lineage>
        <taxon>Eukaryota</taxon>
        <taxon>Fungi</taxon>
        <taxon>Dikarya</taxon>
        <taxon>Ascomycota</taxon>
        <taxon>Pezizomycotina</taxon>
        <taxon>Dothideomycetes</taxon>
        <taxon>Dothideomycetes incertae sedis</taxon>
        <taxon>Zopfiaceae</taxon>
        <taxon>Zopfia</taxon>
    </lineage>
</organism>
<dbReference type="PANTHER" id="PTHR14097">
    <property type="entry name" value="OXIDOREDUCTASE HTATIP2"/>
    <property type="match status" value="1"/>
</dbReference>